<evidence type="ECO:0000313" key="2">
    <source>
        <dbReference type="EMBL" id="EWY36608.1"/>
    </source>
</evidence>
<dbReference type="EMBL" id="AVFL01000039">
    <property type="protein sequence ID" value="EWY36608.1"/>
    <property type="molecule type" value="Genomic_DNA"/>
</dbReference>
<evidence type="ECO:0000313" key="3">
    <source>
        <dbReference type="Proteomes" id="UP000019486"/>
    </source>
</evidence>
<name>W9GYS4_9PROT</name>
<dbReference type="AlphaFoldDB" id="W9GYS4"/>
<comment type="caution">
    <text evidence="2">The sequence shown here is derived from an EMBL/GenBank/DDBJ whole genome shotgun (WGS) entry which is preliminary data.</text>
</comment>
<keyword evidence="1" id="KW-1133">Transmembrane helix</keyword>
<dbReference type="OrthoDB" id="9971287at2"/>
<sequence>MGIAAIILLAITYLAGIVWFSLAQWIAMELDGERRVRISIRLVLALVWPLTILIATGAVMARLLSEQHQPVERLEMASLRDAPRSAAAGDSLVHILAPRDIAR</sequence>
<keyword evidence="3" id="KW-1185">Reference proteome</keyword>
<feature type="transmembrane region" description="Helical" evidence="1">
    <location>
        <begin position="40"/>
        <end position="64"/>
    </location>
</feature>
<keyword evidence="1" id="KW-0812">Transmembrane</keyword>
<protein>
    <submittedName>
        <fullName evidence="2">Uncharacterized protein</fullName>
    </submittedName>
</protein>
<accession>W9GYS4</accession>
<keyword evidence="1" id="KW-0472">Membrane</keyword>
<dbReference type="RefSeq" id="WP_037460327.1">
    <property type="nucleotide sequence ID" value="NZ_AVFL01000039.1"/>
</dbReference>
<evidence type="ECO:0000256" key="1">
    <source>
        <dbReference type="SAM" id="Phobius"/>
    </source>
</evidence>
<reference evidence="2 3" key="1">
    <citation type="submission" date="2013-08" db="EMBL/GenBank/DDBJ databases">
        <title>The genome sequence of Skermanella stibiiresistens.</title>
        <authorList>
            <person name="Zhu W."/>
            <person name="Wang G."/>
        </authorList>
    </citation>
    <scope>NUCLEOTIDE SEQUENCE [LARGE SCALE GENOMIC DNA]</scope>
    <source>
        <strain evidence="2 3">SB22</strain>
    </source>
</reference>
<dbReference type="Proteomes" id="UP000019486">
    <property type="component" value="Unassembled WGS sequence"/>
</dbReference>
<gene>
    <name evidence="2" type="ORF">N825_09815</name>
</gene>
<proteinExistence type="predicted"/>
<organism evidence="2 3">
    <name type="scientific">Skermanella stibiiresistens SB22</name>
    <dbReference type="NCBI Taxonomy" id="1385369"/>
    <lineage>
        <taxon>Bacteria</taxon>
        <taxon>Pseudomonadati</taxon>
        <taxon>Pseudomonadota</taxon>
        <taxon>Alphaproteobacteria</taxon>
        <taxon>Rhodospirillales</taxon>
        <taxon>Azospirillaceae</taxon>
        <taxon>Skermanella</taxon>
    </lineage>
</organism>
<feature type="transmembrane region" description="Helical" evidence="1">
    <location>
        <begin position="6"/>
        <end position="28"/>
    </location>
</feature>